<proteinExistence type="predicted"/>
<reference evidence="2" key="1">
    <citation type="submission" date="2022-11" db="UniProtKB">
        <authorList>
            <consortium name="WormBaseParasite"/>
        </authorList>
    </citation>
    <scope>IDENTIFICATION</scope>
</reference>
<accession>A0A914CZ79</accession>
<sequence length="111" mass="12776">MLSYTEEARSTLLSAAGYYTDGKHNDSADFGLQKRVALFKDGKKAEFYAKLEFDLANQERFLLNNVNIMFQLHCSDDRFLIHAPALLMIILIKSKSTTCACSSKWWMFSHR</sequence>
<protein>
    <submittedName>
        <fullName evidence="2">Uncharacterized protein</fullName>
    </submittedName>
</protein>
<evidence type="ECO:0000313" key="1">
    <source>
        <dbReference type="Proteomes" id="UP000887540"/>
    </source>
</evidence>
<dbReference type="WBParaSite" id="ACRNAN_scaffold15574.g12571.t1">
    <property type="protein sequence ID" value="ACRNAN_scaffold15574.g12571.t1"/>
    <property type="gene ID" value="ACRNAN_scaffold15574.g12571"/>
</dbReference>
<dbReference type="Proteomes" id="UP000887540">
    <property type="component" value="Unplaced"/>
</dbReference>
<keyword evidence="1" id="KW-1185">Reference proteome</keyword>
<dbReference type="AlphaFoldDB" id="A0A914CZ79"/>
<organism evidence="1 2">
    <name type="scientific">Acrobeloides nanus</name>
    <dbReference type="NCBI Taxonomy" id="290746"/>
    <lineage>
        <taxon>Eukaryota</taxon>
        <taxon>Metazoa</taxon>
        <taxon>Ecdysozoa</taxon>
        <taxon>Nematoda</taxon>
        <taxon>Chromadorea</taxon>
        <taxon>Rhabditida</taxon>
        <taxon>Tylenchina</taxon>
        <taxon>Cephalobomorpha</taxon>
        <taxon>Cephaloboidea</taxon>
        <taxon>Cephalobidae</taxon>
        <taxon>Acrobeloides</taxon>
    </lineage>
</organism>
<evidence type="ECO:0000313" key="2">
    <source>
        <dbReference type="WBParaSite" id="ACRNAN_scaffold15574.g12571.t1"/>
    </source>
</evidence>
<name>A0A914CZ79_9BILA</name>